<feature type="transmembrane region" description="Helical" evidence="9">
    <location>
        <begin position="1043"/>
        <end position="1059"/>
    </location>
</feature>
<keyword evidence="7 9" id="KW-1133">Transmembrane helix</keyword>
<feature type="non-terminal residue" evidence="11">
    <location>
        <position position="1"/>
    </location>
</feature>
<keyword evidence="12" id="KW-1185">Reference proteome</keyword>
<dbReference type="PANTHER" id="PTHR43294:SF21">
    <property type="entry name" value="CATION TRANSPORTING ATPASE"/>
    <property type="match status" value="1"/>
</dbReference>
<dbReference type="InterPro" id="IPR006068">
    <property type="entry name" value="ATPase_P-typ_cation-transptr_C"/>
</dbReference>
<feature type="transmembrane region" description="Helical" evidence="9">
    <location>
        <begin position="969"/>
        <end position="989"/>
    </location>
</feature>
<dbReference type="FunFam" id="3.40.50.1000:FF:000001">
    <property type="entry name" value="Phospholipid-transporting ATPase IC"/>
    <property type="match status" value="1"/>
</dbReference>
<evidence type="ECO:0000256" key="2">
    <source>
        <dbReference type="ARBA" id="ARBA00022475"/>
    </source>
</evidence>
<dbReference type="Gene3D" id="1.20.1110.10">
    <property type="entry name" value="Calcium-transporting ATPase, transmembrane domain"/>
    <property type="match status" value="1"/>
</dbReference>
<feature type="transmembrane region" description="Helical" evidence="9">
    <location>
        <begin position="122"/>
        <end position="148"/>
    </location>
</feature>
<dbReference type="InterPro" id="IPR044492">
    <property type="entry name" value="P_typ_ATPase_HD_dom"/>
</dbReference>
<dbReference type="SUPFAM" id="SSF81653">
    <property type="entry name" value="Calcium ATPase, transduction domain A"/>
    <property type="match status" value="1"/>
</dbReference>
<dbReference type="GO" id="GO:0005524">
    <property type="term" value="F:ATP binding"/>
    <property type="evidence" value="ECO:0007669"/>
    <property type="project" value="UniProtKB-KW"/>
</dbReference>
<dbReference type="Pfam" id="PF13246">
    <property type="entry name" value="Cation_ATPase"/>
    <property type="match status" value="1"/>
</dbReference>
<sequence>ITKMATDSEKRPQLTFNDEVRRSGNTETTHHHIPVEFRTLSIHVTDSMKVPNEKSKKKDNKDVDDSEYFAAMDFHTLTPDEVTQRFNSSESLGLDPSAAETRLSRNGQNVLEQKRPNYFKKVFWYVFGGFCSVLWIGVITFFLCWMPLSTPPIAPGGSPSVVNLALAILVMIVITLQASFSAFQDWSTSRVMKSILNLLPSDCIVIRNGVPTQITANKLVVGDIVKINLGNKVPADLRLIQVSNDLKFDRAVLTGESEAVDGTTACTDDNLLESKNIALMGTHVVNGNGLGIVILTGNNTVMGRINRLTSSSKEKVTLIQKEISRFVRIIVILTIILVLILLIEWLAFLHPKHPDFQNIVALLMNLMGCVVAFIPEGMPVGVAMTLMMIARRMKKNNILPKALTTVETLGCVTVVCSDKTGTLTQNKMFVTSVGFADTECTPEECKDTMTNSPDVPPATAYKQLHLAATLCNNAAYDQSTLDLPIAERKVNGDATDSAILRFGSELGNAEEDLAHFNRTFEIPFNSKNKWMLTMYQTGEKPEVMERVYGSSKQSLMFVKGAPDVLLSKCTNVLSAEKNTVNPLGQDTINQLNTLQENWANKGQRVLMICRRFYTPESALDSNEFQDEMINAVQDLTIIGLVGIMDPPRPEILQTVADVRRSGSRFFMITGDFGLTAAAIARDIGIFTTTRAPDTYADVVKADISEDKFNGVTSLLLTGTDLQKFGDIEWDNVCKYEEIVFARTTPEHKLRIVKELQKRDNIVAVTGDGVNDAPALKAADVGVAVVSGSDVAIEAADLVLMGGFDSITEAIRLGRLVFQNLQKVIGYLLPAGSWSEIWPVLINAFFGTPLPLSSFLMIIICCFTDLFPCLALIMEQEEFDLLSQKPRNPKTDHLINAKIYLQSYIFMGSMQTICSEGMFFYYMKSATGLGWFDFMGTYSSGPWGTPENPTWGTDPSGNPLSPDDFTVINYKGQCVTFVTLLILQWGNILSIRNRKLSILQADPFRAKRRNLWLFLGMLCSLIVAIIVTEVPWIQTTLLTGSVPIKHWLLPIPLAVGILMMDEIRKLLVRSFPNSIIAKLAW</sequence>
<comment type="subcellular location">
    <subcellularLocation>
        <location evidence="1">Cell membrane</location>
        <topology evidence="1">Multi-pass membrane protein</topology>
    </subcellularLocation>
</comment>
<dbReference type="SUPFAM" id="SSF56784">
    <property type="entry name" value="HAD-like"/>
    <property type="match status" value="1"/>
</dbReference>
<dbReference type="GO" id="GO:0030007">
    <property type="term" value="P:intracellular potassium ion homeostasis"/>
    <property type="evidence" value="ECO:0007669"/>
    <property type="project" value="TreeGrafter"/>
</dbReference>
<dbReference type="Gene3D" id="3.40.50.1000">
    <property type="entry name" value="HAD superfamily/HAD-like"/>
    <property type="match status" value="1"/>
</dbReference>
<dbReference type="EMBL" id="JAEPQZ010000005">
    <property type="protein sequence ID" value="KAG2181335.1"/>
    <property type="molecule type" value="Genomic_DNA"/>
</dbReference>
<evidence type="ECO:0000256" key="3">
    <source>
        <dbReference type="ARBA" id="ARBA00022692"/>
    </source>
</evidence>
<dbReference type="PRINTS" id="PR00119">
    <property type="entry name" value="CATATPASE"/>
</dbReference>
<keyword evidence="3 9" id="KW-0812">Transmembrane</keyword>
<evidence type="ECO:0000256" key="8">
    <source>
        <dbReference type="ARBA" id="ARBA00023136"/>
    </source>
</evidence>
<feature type="domain" description="Cation-transporting P-type ATPase N-terminal" evidence="10">
    <location>
        <begin position="73"/>
        <end position="146"/>
    </location>
</feature>
<keyword evidence="2" id="KW-1003">Cell membrane</keyword>
<dbReference type="AlphaFoldDB" id="A0A8H7PX32"/>
<dbReference type="InterPro" id="IPR008250">
    <property type="entry name" value="ATPase_P-typ_transduc_dom_A_sf"/>
</dbReference>
<dbReference type="InterPro" id="IPR004014">
    <property type="entry name" value="ATPase_P-typ_cation-transptr_N"/>
</dbReference>
<dbReference type="PROSITE" id="PS00154">
    <property type="entry name" value="ATPASE_E1_E2"/>
    <property type="match status" value="1"/>
</dbReference>
<comment type="caution">
    <text evidence="11">The sequence shown here is derived from an EMBL/GenBank/DDBJ whole genome shotgun (WGS) entry which is preliminary data.</text>
</comment>
<accession>A0A8H7PX32</accession>
<dbReference type="GO" id="GO:0005391">
    <property type="term" value="F:P-type sodium:potassium-exchanging transporter activity"/>
    <property type="evidence" value="ECO:0007669"/>
    <property type="project" value="TreeGrafter"/>
</dbReference>
<dbReference type="SUPFAM" id="SSF81665">
    <property type="entry name" value="Calcium ATPase, transmembrane domain M"/>
    <property type="match status" value="1"/>
</dbReference>
<dbReference type="SFLD" id="SFLDF00027">
    <property type="entry name" value="p-type_atpase"/>
    <property type="match status" value="1"/>
</dbReference>
<dbReference type="InterPro" id="IPR023299">
    <property type="entry name" value="ATPase_P-typ_cyto_dom_N"/>
</dbReference>
<dbReference type="Pfam" id="PF00122">
    <property type="entry name" value="E1-E2_ATPase"/>
    <property type="match status" value="1"/>
</dbReference>
<dbReference type="SUPFAM" id="SSF81660">
    <property type="entry name" value="Metal cation-transporting ATPase, ATP-binding domain N"/>
    <property type="match status" value="1"/>
</dbReference>
<feature type="transmembrane region" description="Helical" evidence="9">
    <location>
        <begin position="359"/>
        <end position="389"/>
    </location>
</feature>
<dbReference type="SFLD" id="SFLDS00003">
    <property type="entry name" value="Haloacid_Dehalogenase"/>
    <property type="match status" value="1"/>
</dbReference>
<keyword evidence="6" id="KW-1278">Translocase</keyword>
<keyword evidence="5" id="KW-0067">ATP-binding</keyword>
<dbReference type="InterPro" id="IPR036412">
    <property type="entry name" value="HAD-like_sf"/>
</dbReference>
<feature type="transmembrane region" description="Helical" evidence="9">
    <location>
        <begin position="1010"/>
        <end position="1031"/>
    </location>
</feature>
<dbReference type="SFLD" id="SFLDG00002">
    <property type="entry name" value="C1.7:_P-type_atpase_like"/>
    <property type="match status" value="1"/>
</dbReference>
<evidence type="ECO:0000256" key="9">
    <source>
        <dbReference type="SAM" id="Phobius"/>
    </source>
</evidence>
<proteinExistence type="predicted"/>
<dbReference type="Gene3D" id="3.40.1110.10">
    <property type="entry name" value="Calcium-transporting ATPase, cytoplasmic domain N"/>
    <property type="match status" value="1"/>
</dbReference>
<dbReference type="GO" id="GO:1990573">
    <property type="term" value="P:potassium ion import across plasma membrane"/>
    <property type="evidence" value="ECO:0007669"/>
    <property type="project" value="TreeGrafter"/>
</dbReference>
<dbReference type="InterPro" id="IPR050510">
    <property type="entry name" value="Cation_transp_ATPase_P-type"/>
</dbReference>
<dbReference type="PANTHER" id="PTHR43294">
    <property type="entry name" value="SODIUM/POTASSIUM-TRANSPORTING ATPASE SUBUNIT ALPHA"/>
    <property type="match status" value="1"/>
</dbReference>
<dbReference type="NCBIfam" id="TIGR01494">
    <property type="entry name" value="ATPase_P-type"/>
    <property type="match status" value="2"/>
</dbReference>
<keyword evidence="4" id="KW-0547">Nucleotide-binding</keyword>
<dbReference type="GO" id="GO:0006883">
    <property type="term" value="P:intracellular sodium ion homeostasis"/>
    <property type="evidence" value="ECO:0007669"/>
    <property type="project" value="TreeGrafter"/>
</dbReference>
<dbReference type="GO" id="GO:1902600">
    <property type="term" value="P:proton transmembrane transport"/>
    <property type="evidence" value="ECO:0007669"/>
    <property type="project" value="TreeGrafter"/>
</dbReference>
<dbReference type="Gene3D" id="2.70.150.10">
    <property type="entry name" value="Calcium-transporting ATPase, cytoplasmic transduction domain A"/>
    <property type="match status" value="1"/>
</dbReference>
<keyword evidence="8 9" id="KW-0472">Membrane</keyword>
<dbReference type="InterPro" id="IPR023214">
    <property type="entry name" value="HAD_sf"/>
</dbReference>
<evidence type="ECO:0000256" key="1">
    <source>
        <dbReference type="ARBA" id="ARBA00004651"/>
    </source>
</evidence>
<evidence type="ECO:0000256" key="7">
    <source>
        <dbReference type="ARBA" id="ARBA00022989"/>
    </source>
</evidence>
<dbReference type="Pfam" id="PF00689">
    <property type="entry name" value="Cation_ATPase_C"/>
    <property type="match status" value="1"/>
</dbReference>
<dbReference type="InterPro" id="IPR023298">
    <property type="entry name" value="ATPase_P-typ_TM_dom_sf"/>
</dbReference>
<dbReference type="PRINTS" id="PR00121">
    <property type="entry name" value="NAKATPASE"/>
</dbReference>
<dbReference type="InterPro" id="IPR001757">
    <property type="entry name" value="P_typ_ATPase"/>
</dbReference>
<dbReference type="Pfam" id="PF00690">
    <property type="entry name" value="Cation_ATPase_N"/>
    <property type="match status" value="1"/>
</dbReference>
<evidence type="ECO:0000256" key="5">
    <source>
        <dbReference type="ARBA" id="ARBA00022840"/>
    </source>
</evidence>
<dbReference type="GO" id="GO:0016887">
    <property type="term" value="F:ATP hydrolysis activity"/>
    <property type="evidence" value="ECO:0007669"/>
    <property type="project" value="InterPro"/>
</dbReference>
<evidence type="ECO:0000256" key="4">
    <source>
        <dbReference type="ARBA" id="ARBA00022741"/>
    </source>
</evidence>
<dbReference type="GO" id="GO:0036376">
    <property type="term" value="P:sodium ion export across plasma membrane"/>
    <property type="evidence" value="ECO:0007669"/>
    <property type="project" value="TreeGrafter"/>
</dbReference>
<gene>
    <name evidence="11" type="ORF">INT43_008918</name>
</gene>
<feature type="transmembrane region" description="Helical" evidence="9">
    <location>
        <begin position="851"/>
        <end position="872"/>
    </location>
</feature>
<protein>
    <recommendedName>
        <fullName evidence="10">Cation-transporting P-type ATPase N-terminal domain-containing protein</fullName>
    </recommendedName>
</protein>
<organism evidence="11 12">
    <name type="scientific">Mortierella isabellina</name>
    <name type="common">Filamentous fungus</name>
    <name type="synonym">Umbelopsis isabellina</name>
    <dbReference type="NCBI Taxonomy" id="91625"/>
    <lineage>
        <taxon>Eukaryota</taxon>
        <taxon>Fungi</taxon>
        <taxon>Fungi incertae sedis</taxon>
        <taxon>Mucoromycota</taxon>
        <taxon>Mucoromycotina</taxon>
        <taxon>Umbelopsidomycetes</taxon>
        <taxon>Umbelopsidales</taxon>
        <taxon>Umbelopsidaceae</taxon>
        <taxon>Umbelopsis</taxon>
    </lineage>
</organism>
<evidence type="ECO:0000259" key="10">
    <source>
        <dbReference type="SMART" id="SM00831"/>
    </source>
</evidence>
<name>A0A8H7PX32_MORIS</name>
<dbReference type="OrthoDB" id="158672at2759"/>
<dbReference type="InterPro" id="IPR059000">
    <property type="entry name" value="ATPase_P-type_domA"/>
</dbReference>
<dbReference type="GO" id="GO:0005886">
    <property type="term" value="C:plasma membrane"/>
    <property type="evidence" value="ECO:0007669"/>
    <property type="project" value="UniProtKB-SubCell"/>
</dbReference>
<dbReference type="InterPro" id="IPR018303">
    <property type="entry name" value="ATPase_P-typ_P_site"/>
</dbReference>
<evidence type="ECO:0000313" key="11">
    <source>
        <dbReference type="EMBL" id="KAG2181335.1"/>
    </source>
</evidence>
<dbReference type="SMART" id="SM00831">
    <property type="entry name" value="Cation_ATPase_N"/>
    <property type="match status" value="1"/>
</dbReference>
<feature type="transmembrane region" description="Helical" evidence="9">
    <location>
        <begin position="160"/>
        <end position="183"/>
    </location>
</feature>
<evidence type="ECO:0000313" key="12">
    <source>
        <dbReference type="Proteomes" id="UP000654370"/>
    </source>
</evidence>
<dbReference type="Proteomes" id="UP000654370">
    <property type="component" value="Unassembled WGS sequence"/>
</dbReference>
<feature type="transmembrane region" description="Helical" evidence="9">
    <location>
        <begin position="903"/>
        <end position="922"/>
    </location>
</feature>
<reference evidence="11" key="1">
    <citation type="submission" date="2020-12" db="EMBL/GenBank/DDBJ databases">
        <title>Metabolic potential, ecology and presence of endohyphal bacteria is reflected in genomic diversity of Mucoromycotina.</title>
        <authorList>
            <person name="Muszewska A."/>
            <person name="Okrasinska A."/>
            <person name="Steczkiewicz K."/>
            <person name="Drgas O."/>
            <person name="Orlowska M."/>
            <person name="Perlinska-Lenart U."/>
            <person name="Aleksandrzak-Piekarczyk T."/>
            <person name="Szatraj K."/>
            <person name="Zielenkiewicz U."/>
            <person name="Pilsyk S."/>
            <person name="Malc E."/>
            <person name="Mieczkowski P."/>
            <person name="Kruszewska J.S."/>
            <person name="Biernat P."/>
            <person name="Pawlowska J."/>
        </authorList>
    </citation>
    <scope>NUCLEOTIDE SEQUENCE</scope>
    <source>
        <strain evidence="11">WA0000067209</strain>
    </source>
</reference>
<feature type="transmembrane region" description="Helical" evidence="9">
    <location>
        <begin position="326"/>
        <end position="347"/>
    </location>
</feature>
<evidence type="ECO:0000256" key="6">
    <source>
        <dbReference type="ARBA" id="ARBA00022967"/>
    </source>
</evidence>
<feature type="transmembrane region" description="Helical" evidence="9">
    <location>
        <begin position="823"/>
        <end position="845"/>
    </location>
</feature>